<dbReference type="PROSITE" id="PS51318">
    <property type="entry name" value="TAT"/>
    <property type="match status" value="1"/>
</dbReference>
<keyword evidence="2" id="KW-0119">Carbohydrate metabolism</keyword>
<organism evidence="9 10">
    <name type="scientific">Cellulomonas hominis</name>
    <dbReference type="NCBI Taxonomy" id="156981"/>
    <lineage>
        <taxon>Bacteria</taxon>
        <taxon>Bacillati</taxon>
        <taxon>Actinomycetota</taxon>
        <taxon>Actinomycetes</taxon>
        <taxon>Micrococcales</taxon>
        <taxon>Cellulomonadaceae</taxon>
        <taxon>Cellulomonas</taxon>
    </lineage>
</organism>
<dbReference type="AlphaFoldDB" id="A0A7Z8JXV8"/>
<dbReference type="Pfam" id="PF00331">
    <property type="entry name" value="Glyco_hydro_10"/>
    <property type="match status" value="1"/>
</dbReference>
<dbReference type="PANTHER" id="PTHR31490:SF90">
    <property type="entry name" value="ENDO-1,4-BETA-XYLANASE A"/>
    <property type="match status" value="1"/>
</dbReference>
<evidence type="ECO:0000256" key="3">
    <source>
        <dbReference type="ARBA" id="ARBA00023295"/>
    </source>
</evidence>
<accession>A0A7Z8JXV8</accession>
<dbReference type="InterPro" id="IPR017853">
    <property type="entry name" value="GH"/>
</dbReference>
<keyword evidence="9" id="KW-0858">Xylan degradation</keyword>
<keyword evidence="7" id="KW-0472">Membrane</keyword>
<reference evidence="9 10" key="1">
    <citation type="submission" date="2019-05" db="EMBL/GenBank/DDBJ databases">
        <title>Genome sequence of Cellulomonas hominis strain CS1.</title>
        <authorList>
            <person name="Belmont J."/>
            <person name="Maclea K.S."/>
        </authorList>
    </citation>
    <scope>NUCLEOTIDE SEQUENCE [LARGE SCALE GENOMIC DNA]</scope>
    <source>
        <strain evidence="9 10">CS1</strain>
    </source>
</reference>
<comment type="caution">
    <text evidence="9">The sequence shown here is derived from an EMBL/GenBank/DDBJ whole genome shotgun (WGS) entry which is preliminary data.</text>
</comment>
<sequence length="733" mass="77978">MHPHAPHHRRRRPAGTTSPGGHPGPRPARRRAAGAAAGLVVLLAAGGALPASAWADDDTHRVRVEVAGDGSAGLVDGDGTYRAGDTVRLTALPASEATTWGGWTSEELGWIGARVHEFTMPDGDVHLATSFRDRAPALTEAYRDHFDVGAIWGPQSYADPRSSAVIARDYGVMTAENAMKPEALLPDRNIADDGTVTFDWSTADAFVEQTRARGMRVHGHVLVWHSQSPPRLNSGTTGGTRELARRNMERYIQEVLTRYSGLIPTWDVVNEAFIDSVAAFDPATDDWQDFLRGGPRGGTSSWYRVYAEGADASAGESAGDFVYDAFVLARQHGPEVSLQYNDFNLFESSGKARAVVAMASELNARYAQEHPEDDRLLIEVIGMQSHDYINQTPALACTGSRVPDLVDPVAEEWQSGACSDRQSLEASIRLFRDAGLEVAISELDLQVFEAWDAMPQGVNNNDLADYVDLTDPSAKDLFHREGATYWVGKITNRAELEAIQAQRYAEFFQVFSAYSEGIERVTFWGLTDADSWRRNHNPLTLNRDYSEKLAAWAVADPVGWLTRDEAPAPSPEPTPFAGTVSTARVAPGGEVRVDGRGATPGGVVRAELHSEVEVLGSVDAGPDGAYALTVRIPGHVLPGAHTLVVVDEATGARWAVPITVTDPARVPGGGPDDPAGGTAGGTGGGAGGGAAEPAGWPEALAVTGAGAAALVLVATVLLAAGGATLVVSRRRRA</sequence>
<dbReference type="Pfam" id="PF18998">
    <property type="entry name" value="Flg_new_2"/>
    <property type="match status" value="1"/>
</dbReference>
<dbReference type="PROSITE" id="PS00591">
    <property type="entry name" value="GH10_1"/>
    <property type="match status" value="1"/>
</dbReference>
<dbReference type="InterPro" id="IPR006311">
    <property type="entry name" value="TAT_signal"/>
</dbReference>
<dbReference type="InterPro" id="IPR031158">
    <property type="entry name" value="GH10_AS"/>
</dbReference>
<name>A0A7Z8JXV8_9CELL</name>
<dbReference type="PROSITE" id="PS51760">
    <property type="entry name" value="GH10_2"/>
    <property type="match status" value="1"/>
</dbReference>
<evidence type="ECO:0000256" key="4">
    <source>
        <dbReference type="ARBA" id="ARBA00023326"/>
    </source>
</evidence>
<evidence type="ECO:0000259" key="8">
    <source>
        <dbReference type="PROSITE" id="PS51760"/>
    </source>
</evidence>
<dbReference type="RefSeq" id="WP_154730808.1">
    <property type="nucleotide sequence ID" value="NZ_SZYE01000200.1"/>
</dbReference>
<protein>
    <submittedName>
        <fullName evidence="9">Endo-1,4-beta-xylanase</fullName>
    </submittedName>
</protein>
<evidence type="ECO:0000313" key="9">
    <source>
        <dbReference type="EMBL" id="TKR22346.1"/>
    </source>
</evidence>
<feature type="active site" description="Nucleophile" evidence="5">
    <location>
        <position position="442"/>
    </location>
</feature>
<feature type="domain" description="GH10" evidence="8">
    <location>
        <begin position="132"/>
        <end position="557"/>
    </location>
</feature>
<gene>
    <name evidence="9" type="ORF">FA014_16910</name>
</gene>
<dbReference type="InterPro" id="IPR044846">
    <property type="entry name" value="GH10"/>
</dbReference>
<dbReference type="OrthoDB" id="9815836at2"/>
<evidence type="ECO:0000256" key="2">
    <source>
        <dbReference type="ARBA" id="ARBA00023277"/>
    </source>
</evidence>
<evidence type="ECO:0000256" key="5">
    <source>
        <dbReference type="PROSITE-ProRule" id="PRU10061"/>
    </source>
</evidence>
<keyword evidence="7" id="KW-0812">Transmembrane</keyword>
<dbReference type="GO" id="GO:0045493">
    <property type="term" value="P:xylan catabolic process"/>
    <property type="evidence" value="ECO:0007669"/>
    <property type="project" value="UniProtKB-KW"/>
</dbReference>
<keyword evidence="1 9" id="KW-0378">Hydrolase</keyword>
<dbReference type="InterPro" id="IPR044060">
    <property type="entry name" value="Bacterial_rp_domain"/>
</dbReference>
<evidence type="ECO:0000313" key="10">
    <source>
        <dbReference type="Proteomes" id="UP000308121"/>
    </source>
</evidence>
<feature type="region of interest" description="Disordered" evidence="6">
    <location>
        <begin position="661"/>
        <end position="691"/>
    </location>
</feature>
<evidence type="ECO:0000256" key="1">
    <source>
        <dbReference type="ARBA" id="ARBA00022801"/>
    </source>
</evidence>
<feature type="transmembrane region" description="Helical" evidence="7">
    <location>
        <begin position="707"/>
        <end position="727"/>
    </location>
</feature>
<dbReference type="Proteomes" id="UP000308121">
    <property type="component" value="Unassembled WGS sequence"/>
</dbReference>
<dbReference type="PANTHER" id="PTHR31490">
    <property type="entry name" value="GLYCOSYL HYDROLASE"/>
    <property type="match status" value="1"/>
</dbReference>
<evidence type="ECO:0000256" key="7">
    <source>
        <dbReference type="SAM" id="Phobius"/>
    </source>
</evidence>
<dbReference type="Gene3D" id="3.20.20.80">
    <property type="entry name" value="Glycosidases"/>
    <property type="match status" value="1"/>
</dbReference>
<dbReference type="InterPro" id="IPR001000">
    <property type="entry name" value="GH10_dom"/>
</dbReference>
<feature type="compositionally biased region" description="Basic residues" evidence="6">
    <location>
        <begin position="1"/>
        <end position="13"/>
    </location>
</feature>
<keyword evidence="4" id="KW-0624">Polysaccharide degradation</keyword>
<proteinExistence type="predicted"/>
<dbReference type="GO" id="GO:0004553">
    <property type="term" value="F:hydrolase activity, hydrolyzing O-glycosyl compounds"/>
    <property type="evidence" value="ECO:0007669"/>
    <property type="project" value="InterPro"/>
</dbReference>
<keyword evidence="3 9" id="KW-0326">Glycosidase</keyword>
<evidence type="ECO:0000256" key="6">
    <source>
        <dbReference type="SAM" id="MobiDB-lite"/>
    </source>
</evidence>
<keyword evidence="7" id="KW-1133">Transmembrane helix</keyword>
<dbReference type="SUPFAM" id="SSF51445">
    <property type="entry name" value="(Trans)glycosidases"/>
    <property type="match status" value="1"/>
</dbReference>
<dbReference type="SMART" id="SM00633">
    <property type="entry name" value="Glyco_10"/>
    <property type="match status" value="1"/>
</dbReference>
<feature type="compositionally biased region" description="Gly residues" evidence="6">
    <location>
        <begin position="667"/>
        <end position="690"/>
    </location>
</feature>
<dbReference type="EMBL" id="SZYE01000200">
    <property type="protein sequence ID" value="TKR22346.1"/>
    <property type="molecule type" value="Genomic_DNA"/>
</dbReference>
<feature type="region of interest" description="Disordered" evidence="6">
    <location>
        <begin position="1"/>
        <end position="33"/>
    </location>
</feature>